<dbReference type="CDD" id="cd06257">
    <property type="entry name" value="DnaJ"/>
    <property type="match status" value="1"/>
</dbReference>
<gene>
    <name evidence="2" type="ORF">THAOC_09070</name>
</gene>
<dbReference type="Pfam" id="PF00226">
    <property type="entry name" value="DnaJ"/>
    <property type="match status" value="1"/>
</dbReference>
<organism evidence="2 3">
    <name type="scientific">Thalassiosira oceanica</name>
    <name type="common">Marine diatom</name>
    <dbReference type="NCBI Taxonomy" id="159749"/>
    <lineage>
        <taxon>Eukaryota</taxon>
        <taxon>Sar</taxon>
        <taxon>Stramenopiles</taxon>
        <taxon>Ochrophyta</taxon>
        <taxon>Bacillariophyta</taxon>
        <taxon>Coscinodiscophyceae</taxon>
        <taxon>Thalassiosirophycidae</taxon>
        <taxon>Thalassiosirales</taxon>
        <taxon>Thalassiosiraceae</taxon>
        <taxon>Thalassiosira</taxon>
    </lineage>
</organism>
<protein>
    <recommendedName>
        <fullName evidence="1">J domain-containing protein</fullName>
    </recommendedName>
</protein>
<dbReference type="Gene3D" id="1.10.287.110">
    <property type="entry name" value="DnaJ domain"/>
    <property type="match status" value="1"/>
</dbReference>
<reference evidence="2 3" key="1">
    <citation type="journal article" date="2012" name="Genome Biol.">
        <title>Genome and low-iron response of an oceanic diatom adapted to chronic iron limitation.</title>
        <authorList>
            <person name="Lommer M."/>
            <person name="Specht M."/>
            <person name="Roy A.S."/>
            <person name="Kraemer L."/>
            <person name="Andreson R."/>
            <person name="Gutowska M.A."/>
            <person name="Wolf J."/>
            <person name="Bergner S.V."/>
            <person name="Schilhabel M.B."/>
            <person name="Klostermeier U.C."/>
            <person name="Beiko R.G."/>
            <person name="Rosenstiel P."/>
            <person name="Hippler M."/>
            <person name="Laroche J."/>
        </authorList>
    </citation>
    <scope>NUCLEOTIDE SEQUENCE [LARGE SCALE GENOMIC DNA]</scope>
    <source>
        <strain evidence="2 3">CCMP1005</strain>
    </source>
</reference>
<feature type="non-terminal residue" evidence="2">
    <location>
        <position position="162"/>
    </location>
</feature>
<dbReference type="SUPFAM" id="SSF46565">
    <property type="entry name" value="Chaperone J-domain"/>
    <property type="match status" value="1"/>
</dbReference>
<dbReference type="AlphaFoldDB" id="K0STD9"/>
<dbReference type="InterPro" id="IPR036869">
    <property type="entry name" value="J_dom_sf"/>
</dbReference>
<dbReference type="Proteomes" id="UP000266841">
    <property type="component" value="Unassembled WGS sequence"/>
</dbReference>
<dbReference type="EMBL" id="AGNL01009780">
    <property type="protein sequence ID" value="EJK69648.1"/>
    <property type="molecule type" value="Genomic_DNA"/>
</dbReference>
<feature type="domain" description="J" evidence="1">
    <location>
        <begin position="14"/>
        <end position="80"/>
    </location>
</feature>
<name>K0STD9_THAOC</name>
<sequence length="162" mass="17943">MNNEARSPEGVGRNLFDSLGRELELGLDATEMDVKTPYRMLALRYHPDKNNPEQTGMTRDQATAHLANFQLLNTMPPNQKSELCGLCPEPCLPATFLVGLRHFALVHPDTPLFKGPYEALRLRAIPSDSSMYTAASLSKLLAVAAKQQPIIAQAWSEVRPEV</sequence>
<comment type="caution">
    <text evidence="2">The sequence shown here is derived from an EMBL/GenBank/DDBJ whole genome shotgun (WGS) entry which is preliminary data.</text>
</comment>
<accession>K0STD9</accession>
<dbReference type="OrthoDB" id="445556at2759"/>
<evidence type="ECO:0000313" key="2">
    <source>
        <dbReference type="EMBL" id="EJK69648.1"/>
    </source>
</evidence>
<evidence type="ECO:0000313" key="3">
    <source>
        <dbReference type="Proteomes" id="UP000266841"/>
    </source>
</evidence>
<dbReference type="InterPro" id="IPR001623">
    <property type="entry name" value="DnaJ_domain"/>
</dbReference>
<evidence type="ECO:0000259" key="1">
    <source>
        <dbReference type="PROSITE" id="PS50076"/>
    </source>
</evidence>
<proteinExistence type="predicted"/>
<dbReference type="PROSITE" id="PS50076">
    <property type="entry name" value="DNAJ_2"/>
    <property type="match status" value="1"/>
</dbReference>
<keyword evidence="3" id="KW-1185">Reference proteome</keyword>